<dbReference type="SUPFAM" id="SSF51735">
    <property type="entry name" value="NAD(P)-binding Rossmann-fold domains"/>
    <property type="match status" value="1"/>
</dbReference>
<dbReference type="Gene3D" id="3.40.50.720">
    <property type="entry name" value="NAD(P)-binding Rossmann-like Domain"/>
    <property type="match status" value="2"/>
</dbReference>
<gene>
    <name evidence="7" type="ORF">AWM68_15895</name>
</gene>
<dbReference type="OrthoDB" id="9805416at2"/>
<dbReference type="InterPro" id="IPR006139">
    <property type="entry name" value="D-isomer_2_OHA_DH_cat_dom"/>
</dbReference>
<dbReference type="GO" id="GO:0051287">
    <property type="term" value="F:NAD binding"/>
    <property type="evidence" value="ECO:0007669"/>
    <property type="project" value="InterPro"/>
</dbReference>
<comment type="similarity">
    <text evidence="1 4">Belongs to the D-isomer specific 2-hydroxyacid dehydrogenase family.</text>
</comment>
<dbReference type="PROSITE" id="PS00065">
    <property type="entry name" value="D_2_HYDROXYACID_DH_1"/>
    <property type="match status" value="1"/>
</dbReference>
<dbReference type="InterPro" id="IPR029752">
    <property type="entry name" value="D-isomer_DH_CS1"/>
</dbReference>
<organism evidence="7 8">
    <name type="scientific">Fictibacillus phosphorivorans</name>
    <dbReference type="NCBI Taxonomy" id="1221500"/>
    <lineage>
        <taxon>Bacteria</taxon>
        <taxon>Bacillati</taxon>
        <taxon>Bacillota</taxon>
        <taxon>Bacilli</taxon>
        <taxon>Bacillales</taxon>
        <taxon>Fictibacillaceae</taxon>
        <taxon>Fictibacillus</taxon>
    </lineage>
</organism>
<protein>
    <submittedName>
        <fullName evidence="7">3-phosphoglycerate dehydrogenase</fullName>
    </submittedName>
</protein>
<feature type="domain" description="D-isomer specific 2-hydroxyacid dehydrogenase NAD-binding" evidence="6">
    <location>
        <begin position="103"/>
        <end position="277"/>
    </location>
</feature>
<evidence type="ECO:0000256" key="4">
    <source>
        <dbReference type="RuleBase" id="RU003719"/>
    </source>
</evidence>
<dbReference type="PANTHER" id="PTHR43333:SF1">
    <property type="entry name" value="D-ISOMER SPECIFIC 2-HYDROXYACID DEHYDROGENASE NAD-BINDING DOMAIN-CONTAINING PROTEIN"/>
    <property type="match status" value="1"/>
</dbReference>
<comment type="caution">
    <text evidence="7">The sequence shown here is derived from an EMBL/GenBank/DDBJ whole genome shotgun (WGS) entry which is preliminary data.</text>
</comment>
<dbReference type="CDD" id="cd05300">
    <property type="entry name" value="2-Hacid_dh_1"/>
    <property type="match status" value="1"/>
</dbReference>
<dbReference type="PANTHER" id="PTHR43333">
    <property type="entry name" value="2-HACID_DH_C DOMAIN-CONTAINING PROTEIN"/>
    <property type="match status" value="1"/>
</dbReference>
<keyword evidence="3" id="KW-0520">NAD</keyword>
<accession>A0A161RQ17</accession>
<dbReference type="Pfam" id="PF02826">
    <property type="entry name" value="2-Hacid_dh_C"/>
    <property type="match status" value="1"/>
</dbReference>
<evidence type="ECO:0000313" key="8">
    <source>
        <dbReference type="Proteomes" id="UP000076567"/>
    </source>
</evidence>
<dbReference type="InterPro" id="IPR036291">
    <property type="entry name" value="NAD(P)-bd_dom_sf"/>
</dbReference>
<dbReference type="FunFam" id="3.40.50.720:FF:000363">
    <property type="entry name" value="D-isomer specific 2-hydroxyacid dehydrogenase"/>
    <property type="match status" value="1"/>
</dbReference>
<evidence type="ECO:0000256" key="3">
    <source>
        <dbReference type="ARBA" id="ARBA00023027"/>
    </source>
</evidence>
<name>A0A161RQ17_9BACL</name>
<dbReference type="InterPro" id="IPR006140">
    <property type="entry name" value="D-isomer_DH_NAD-bd"/>
</dbReference>
<evidence type="ECO:0000256" key="2">
    <source>
        <dbReference type="ARBA" id="ARBA00023002"/>
    </source>
</evidence>
<dbReference type="GO" id="GO:0016616">
    <property type="term" value="F:oxidoreductase activity, acting on the CH-OH group of donors, NAD or NADP as acceptor"/>
    <property type="evidence" value="ECO:0007669"/>
    <property type="project" value="InterPro"/>
</dbReference>
<sequence>MILSSARLREEIKDEIKKRFPEEEFQFYNNMKEAKAYLTQAEILLSYGEDLTDELVAAAKKLKWIMVISAGLDKMPFKALEKQDVLITNARGIHKTPMAEYTISMMLQVSRQASQLLENQKQHKWDRKVPMTEISGKTIGILGTGAIGCEIARLAKAFNMKTIGFNRSGHPADNCDFILDKEGISKLYEESDFIVNVLPSTQQTHQFVGERAFSLMKKSAIFINIGRGTTVNEELLIQALREKKISHAVLDVFENEPLSEDSPLWDMENVTVTPHLSGISPQYQERAIEIFCDNLTYFRKNKCEEMANVIPYDRGY</sequence>
<reference evidence="8" key="1">
    <citation type="submission" date="2016-01" db="EMBL/GenBank/DDBJ databases">
        <title>Draft genome of Chromobacterium sp. F49.</title>
        <authorList>
            <person name="Hong K.W."/>
        </authorList>
    </citation>
    <scope>NUCLEOTIDE SEQUENCE [LARGE SCALE GENOMIC DNA]</scope>
    <source>
        <strain evidence="8">P7IIIA</strain>
    </source>
</reference>
<proteinExistence type="inferred from homology"/>
<evidence type="ECO:0000256" key="1">
    <source>
        <dbReference type="ARBA" id="ARBA00005854"/>
    </source>
</evidence>
<dbReference type="Proteomes" id="UP000076567">
    <property type="component" value="Unassembled WGS sequence"/>
</dbReference>
<evidence type="ECO:0000259" key="5">
    <source>
        <dbReference type="Pfam" id="PF00389"/>
    </source>
</evidence>
<evidence type="ECO:0000259" key="6">
    <source>
        <dbReference type="Pfam" id="PF02826"/>
    </source>
</evidence>
<dbReference type="SUPFAM" id="SSF52283">
    <property type="entry name" value="Formate/glycerate dehydrogenase catalytic domain-like"/>
    <property type="match status" value="1"/>
</dbReference>
<keyword evidence="8" id="KW-1185">Reference proteome</keyword>
<dbReference type="RefSeq" id="WP_066246056.1">
    <property type="nucleotide sequence ID" value="NZ_LRFC01000040.1"/>
</dbReference>
<dbReference type="Pfam" id="PF00389">
    <property type="entry name" value="2-Hacid_dh"/>
    <property type="match status" value="1"/>
</dbReference>
<dbReference type="EMBL" id="LRFC01000040">
    <property type="protein sequence ID" value="KZE63307.1"/>
    <property type="molecule type" value="Genomic_DNA"/>
</dbReference>
<keyword evidence="2 4" id="KW-0560">Oxidoreductase</keyword>
<dbReference type="AlphaFoldDB" id="A0A161RQ17"/>
<feature type="domain" description="D-isomer specific 2-hydroxyacid dehydrogenase catalytic" evidence="5">
    <location>
        <begin position="8"/>
        <end position="302"/>
    </location>
</feature>
<evidence type="ECO:0000313" key="7">
    <source>
        <dbReference type="EMBL" id="KZE63307.1"/>
    </source>
</evidence>